<comment type="similarity">
    <text evidence="2">Belongs to the resistance-nodulation-cell division (RND) (TC 2.A.6) family. MmpL subfamily.</text>
</comment>
<evidence type="ECO:0000313" key="10">
    <source>
        <dbReference type="Proteomes" id="UP001596364"/>
    </source>
</evidence>
<accession>A0ABW1XJQ7</accession>
<feature type="transmembrane region" description="Helical" evidence="7">
    <location>
        <begin position="763"/>
        <end position="788"/>
    </location>
</feature>
<organism evidence="9 10">
    <name type="scientific">Pseudobowmanella zhangzhouensis</name>
    <dbReference type="NCBI Taxonomy" id="1537679"/>
    <lineage>
        <taxon>Bacteria</taxon>
        <taxon>Pseudomonadati</taxon>
        <taxon>Pseudomonadota</taxon>
        <taxon>Gammaproteobacteria</taxon>
        <taxon>Alteromonadales</taxon>
        <taxon>Alteromonadaceae</taxon>
    </lineage>
</organism>
<feature type="transmembrane region" description="Helical" evidence="7">
    <location>
        <begin position="643"/>
        <end position="661"/>
    </location>
</feature>
<keyword evidence="3" id="KW-1003">Cell membrane</keyword>
<dbReference type="InterPro" id="IPR050545">
    <property type="entry name" value="Mycobact_MmpL"/>
</dbReference>
<keyword evidence="5 7" id="KW-1133">Transmembrane helix</keyword>
<feature type="transmembrane region" description="Helical" evidence="7">
    <location>
        <begin position="442"/>
        <end position="461"/>
    </location>
</feature>
<comment type="caution">
    <text evidence="9">The sequence shown here is derived from an EMBL/GenBank/DDBJ whole genome shotgun (WGS) entry which is preliminary data.</text>
</comment>
<dbReference type="PANTHER" id="PTHR33406:SF6">
    <property type="entry name" value="MEMBRANE PROTEIN YDGH-RELATED"/>
    <property type="match status" value="1"/>
</dbReference>
<dbReference type="EMBL" id="JBHSUS010000001">
    <property type="protein sequence ID" value="MFC6438874.1"/>
    <property type="molecule type" value="Genomic_DNA"/>
</dbReference>
<feature type="transmembrane region" description="Helical" evidence="7">
    <location>
        <begin position="739"/>
        <end position="757"/>
    </location>
</feature>
<dbReference type="InterPro" id="IPR004869">
    <property type="entry name" value="MMPL_dom"/>
</dbReference>
<evidence type="ECO:0000256" key="3">
    <source>
        <dbReference type="ARBA" id="ARBA00022475"/>
    </source>
</evidence>
<evidence type="ECO:0000256" key="7">
    <source>
        <dbReference type="SAM" id="Phobius"/>
    </source>
</evidence>
<keyword evidence="10" id="KW-1185">Reference proteome</keyword>
<comment type="subcellular location">
    <subcellularLocation>
        <location evidence="1">Cell membrane</location>
        <topology evidence="1">Multi-pass membrane protein</topology>
    </subcellularLocation>
</comment>
<dbReference type="SUPFAM" id="SSF82866">
    <property type="entry name" value="Multidrug efflux transporter AcrB transmembrane domain"/>
    <property type="match status" value="2"/>
</dbReference>
<evidence type="ECO:0000313" key="9">
    <source>
        <dbReference type="EMBL" id="MFC6438874.1"/>
    </source>
</evidence>
<feature type="domain" description="SSD" evidence="8">
    <location>
        <begin position="250"/>
        <end position="412"/>
    </location>
</feature>
<dbReference type="PROSITE" id="PS50156">
    <property type="entry name" value="SSD"/>
    <property type="match status" value="2"/>
</dbReference>
<feature type="transmembrane region" description="Helical" evidence="7">
    <location>
        <begin position="261"/>
        <end position="278"/>
    </location>
</feature>
<feature type="transmembrane region" description="Helical" evidence="7">
    <location>
        <begin position="311"/>
        <end position="333"/>
    </location>
</feature>
<dbReference type="InterPro" id="IPR000731">
    <property type="entry name" value="SSD"/>
</dbReference>
<evidence type="ECO:0000256" key="5">
    <source>
        <dbReference type="ARBA" id="ARBA00022989"/>
    </source>
</evidence>
<dbReference type="Gene3D" id="1.20.1640.10">
    <property type="entry name" value="Multidrug efflux transporter AcrB transmembrane domain"/>
    <property type="match status" value="2"/>
</dbReference>
<protein>
    <submittedName>
        <fullName evidence="9">MMPL family transporter</fullName>
    </submittedName>
</protein>
<feature type="transmembrane region" description="Helical" evidence="7">
    <location>
        <begin position="285"/>
        <end position="305"/>
    </location>
</feature>
<evidence type="ECO:0000256" key="1">
    <source>
        <dbReference type="ARBA" id="ARBA00004651"/>
    </source>
</evidence>
<feature type="transmembrane region" description="Helical" evidence="7">
    <location>
        <begin position="12"/>
        <end position="32"/>
    </location>
</feature>
<evidence type="ECO:0000256" key="6">
    <source>
        <dbReference type="ARBA" id="ARBA00023136"/>
    </source>
</evidence>
<dbReference type="Pfam" id="PF03176">
    <property type="entry name" value="MMPL"/>
    <property type="match status" value="1"/>
</dbReference>
<evidence type="ECO:0000256" key="2">
    <source>
        <dbReference type="ARBA" id="ARBA00010157"/>
    </source>
</evidence>
<feature type="transmembrane region" description="Helical" evidence="7">
    <location>
        <begin position="668"/>
        <end position="690"/>
    </location>
</feature>
<reference evidence="10" key="1">
    <citation type="journal article" date="2019" name="Int. J. Syst. Evol. Microbiol.">
        <title>The Global Catalogue of Microorganisms (GCM) 10K type strain sequencing project: providing services to taxonomists for standard genome sequencing and annotation.</title>
        <authorList>
            <consortium name="The Broad Institute Genomics Platform"/>
            <consortium name="The Broad Institute Genome Sequencing Center for Infectious Disease"/>
            <person name="Wu L."/>
            <person name="Ma J."/>
        </authorList>
    </citation>
    <scope>NUCLEOTIDE SEQUENCE [LARGE SCALE GENOMIC DNA]</scope>
    <source>
        <strain evidence="10">CGMCC 1.16031</strain>
    </source>
</reference>
<name>A0ABW1XJQ7_9ALTE</name>
<sequence>MAASNPSAFVLRFPRTVIVAFILLSVLLGWFAQYFRIDASADTLLSKGNQLYIQTRQMDQRFAPQEFILLAYQPTAHALFSQTTFDDLESLSQQLGKLPRVAGVTHILNVPLLSTAGQLGGDINPDQFTWQTKHFSPEQMQQIFTNHPLFTDLLVNQQQTATAIQILFRDDETLRKIDNQITNIESKRLQGELSEQDEQQLAKLKQQADPLRQALDKQRQQEIEQIYQLIKPYESRAQLYLGGAHVLGFELINIISADLVTFGSAIAGAICLLLWWFFGHWRWVILPMLCCAVSVVATIGLFGAFDLRTTIISSNFIALQLILTLAIVVHLIVQYRQLASNADDASQMELVSQTLADKTRPCLYAGITTSVGFASLIFSGIQPVVSFGYMMILAMGMSLLVSLLLFPACLMLFKREAPSSASQLSQAFLAGALRLVNGRPKFILSVGAMLAVISVGGLLLLNVENSFLNYFAKDTRVHQQLKFIDQQFGGTTALDVVVDLPDDTAKDGVELSAQSVLTLQKIQAVLRQYPASGNITSVVNFTELARQINDDKPLTEYELSALYHLLDNDLRERLLGAYYDPEHRQLRISTRVKDSTEGLRRADYLAGLREDFNANGIDSERLTLTNLFMLYQDILQRLFESQILTLGIVYVALYLILWLLFRHPKVALIALVPNVLCTLMILALMGYLAIPLDLMTITISAIAMGIAVDDTIHMVHHYRQQKDQNGDAMAHTFDHVGRAMLYTSSLIAVGFSLLAFSDFVPSLLFGLLTAAAMLFALLTDLLLLPVMLKRYLA</sequence>
<dbReference type="Proteomes" id="UP001596364">
    <property type="component" value="Unassembled WGS sequence"/>
</dbReference>
<proteinExistence type="inferred from homology"/>
<keyword evidence="4 7" id="KW-0812">Transmembrane</keyword>
<gene>
    <name evidence="9" type="ORF">ACFP85_01735</name>
</gene>
<feature type="transmembrane region" description="Helical" evidence="7">
    <location>
        <begin position="387"/>
        <end position="413"/>
    </location>
</feature>
<dbReference type="RefSeq" id="WP_131258967.1">
    <property type="nucleotide sequence ID" value="NZ_JBHSUS010000001.1"/>
</dbReference>
<evidence type="ECO:0000259" key="8">
    <source>
        <dbReference type="PROSITE" id="PS50156"/>
    </source>
</evidence>
<feature type="transmembrane region" description="Helical" evidence="7">
    <location>
        <begin position="362"/>
        <end position="381"/>
    </location>
</feature>
<feature type="domain" description="SSD" evidence="8">
    <location>
        <begin position="667"/>
        <end position="790"/>
    </location>
</feature>
<keyword evidence="6 7" id="KW-0472">Membrane</keyword>
<dbReference type="PANTHER" id="PTHR33406">
    <property type="entry name" value="MEMBRANE PROTEIN MJ1562-RELATED"/>
    <property type="match status" value="1"/>
</dbReference>
<feature type="transmembrane region" description="Helical" evidence="7">
    <location>
        <begin position="696"/>
        <end position="718"/>
    </location>
</feature>
<evidence type="ECO:0000256" key="4">
    <source>
        <dbReference type="ARBA" id="ARBA00022692"/>
    </source>
</evidence>